<dbReference type="Proteomes" id="UP000054075">
    <property type="component" value="Unassembled WGS sequence"/>
</dbReference>
<evidence type="ECO:0000259" key="1">
    <source>
        <dbReference type="Pfam" id="PF06094"/>
    </source>
</evidence>
<dbReference type="InterPro" id="IPR009288">
    <property type="entry name" value="AIG2-like_dom"/>
</dbReference>
<dbReference type="RefSeq" id="WP_006035882.1">
    <property type="nucleotide sequence ID" value="NZ_AAQJ02000001.1"/>
</dbReference>
<gene>
    <name evidence="2" type="ORF">RICGR_0646</name>
</gene>
<evidence type="ECO:0000313" key="3">
    <source>
        <dbReference type="Proteomes" id="UP000054075"/>
    </source>
</evidence>
<dbReference type="STRING" id="59196.RICGR_0646"/>
<sequence>MLKWDTRQYFTFILFLFLFRNSYALGNDVCHPIVNNNQQHYIIAYGSLIETNSKNTTSQDSGVNQPVWVDNYQRGWLSKGLSSSLSTTYLAVIKNKKSRFNGTIFHVSNTHAFKNFDAREKYYCRVSVPARTVHLLSGKKLPQGHFWIYELKPEFLASPSSHYPIVQSYVDIFLSGCLEIEKKYHLKHFAMHCIKTTTDWSNHWVNDRIYPRRPWVHQPHALKIDALLEQQIPYFFQHIKVES</sequence>
<name>A8PM77_9COXI</name>
<keyword evidence="3" id="KW-1185">Reference proteome</keyword>
<dbReference type="eggNOG" id="COG3703">
    <property type="taxonomic scope" value="Bacteria"/>
</dbReference>
<comment type="caution">
    <text evidence="2">The sequence shown here is derived from an EMBL/GenBank/DDBJ whole genome shotgun (WGS) entry which is preliminary data.</text>
</comment>
<dbReference type="AlphaFoldDB" id="A8PM77"/>
<accession>A8PM77</accession>
<organism evidence="2 3">
    <name type="scientific">Rickettsiella grylli</name>
    <dbReference type="NCBI Taxonomy" id="59196"/>
    <lineage>
        <taxon>Bacteria</taxon>
        <taxon>Pseudomonadati</taxon>
        <taxon>Pseudomonadota</taxon>
        <taxon>Gammaproteobacteria</taxon>
        <taxon>Legionellales</taxon>
        <taxon>Coxiellaceae</taxon>
        <taxon>Rickettsiella</taxon>
    </lineage>
</organism>
<protein>
    <recommendedName>
        <fullName evidence="1">Gamma-glutamylcyclotransferase AIG2-like domain-containing protein</fullName>
    </recommendedName>
</protein>
<evidence type="ECO:0000313" key="2">
    <source>
        <dbReference type="EMBL" id="EDP46918.1"/>
    </source>
</evidence>
<dbReference type="Gene3D" id="3.10.490.10">
    <property type="entry name" value="Gamma-glutamyl cyclotransferase-like"/>
    <property type="match status" value="1"/>
</dbReference>
<dbReference type="EMBL" id="AAQJ02000001">
    <property type="protein sequence ID" value="EDP46918.1"/>
    <property type="molecule type" value="Genomic_DNA"/>
</dbReference>
<proteinExistence type="predicted"/>
<reference evidence="2" key="1">
    <citation type="submission" date="2006-04" db="EMBL/GenBank/DDBJ databases">
        <authorList>
            <person name="Seshadri R."/>
            <person name="Federici B.A."/>
        </authorList>
    </citation>
    <scope>NUCLEOTIDE SEQUENCE [LARGE SCALE GENOMIC DNA]</scope>
</reference>
<feature type="domain" description="Gamma-glutamylcyclotransferase AIG2-like" evidence="1">
    <location>
        <begin position="43"/>
        <end position="153"/>
    </location>
</feature>
<dbReference type="Pfam" id="PF06094">
    <property type="entry name" value="GGACT"/>
    <property type="match status" value="1"/>
</dbReference>
<dbReference type="OrthoDB" id="8478713at2"/>
<reference evidence="2" key="2">
    <citation type="submission" date="2007-10" db="EMBL/GenBank/DDBJ databases">
        <authorList>
            <person name="Myers G.S."/>
        </authorList>
    </citation>
    <scope>NUCLEOTIDE SEQUENCE [LARGE SCALE GENOMIC DNA]</scope>
</reference>